<evidence type="ECO:0000256" key="2">
    <source>
        <dbReference type="PROSITE-ProRule" id="PRU00335"/>
    </source>
</evidence>
<dbReference type="Gene3D" id="1.10.357.10">
    <property type="entry name" value="Tetracycline Repressor, domain 2"/>
    <property type="match status" value="1"/>
</dbReference>
<dbReference type="PROSITE" id="PS50977">
    <property type="entry name" value="HTH_TETR_2"/>
    <property type="match status" value="1"/>
</dbReference>
<dbReference type="InterPro" id="IPR001647">
    <property type="entry name" value="HTH_TetR"/>
</dbReference>
<dbReference type="GeneID" id="98062541"/>
<protein>
    <submittedName>
        <fullName evidence="4">Transcriptional regulator,TetR family</fullName>
    </submittedName>
</protein>
<dbReference type="InterPro" id="IPR050624">
    <property type="entry name" value="HTH-type_Tx_Regulator"/>
</dbReference>
<organism evidence="4 5">
    <name type="scientific">Monoglobus pectinilyticus</name>
    <dbReference type="NCBI Taxonomy" id="1981510"/>
    <lineage>
        <taxon>Bacteria</taxon>
        <taxon>Bacillati</taxon>
        <taxon>Bacillota</taxon>
        <taxon>Clostridia</taxon>
        <taxon>Monoglobales</taxon>
        <taxon>Monoglobaceae</taxon>
        <taxon>Monoglobus</taxon>
    </lineage>
</organism>
<dbReference type="EMBL" id="CP020991">
    <property type="protein sequence ID" value="AUO19296.1"/>
    <property type="molecule type" value="Genomic_DNA"/>
</dbReference>
<dbReference type="Pfam" id="PF00440">
    <property type="entry name" value="TetR_N"/>
    <property type="match status" value="1"/>
</dbReference>
<dbReference type="GO" id="GO:0003677">
    <property type="term" value="F:DNA binding"/>
    <property type="evidence" value="ECO:0007669"/>
    <property type="project" value="UniProtKB-UniRule"/>
</dbReference>
<evidence type="ECO:0000313" key="5">
    <source>
        <dbReference type="Proteomes" id="UP000235589"/>
    </source>
</evidence>
<sequence>MSRNKYPEETVKLILDTAAKLFAEKGYDETSLQDIIDRTNLSKGAIYHHFSSKEEIFLRVCDRVGQESERVLRKIVSREDLSGVEKLKEIFRVSLLCPSQKRIMDIVPYLLDNPKFLSIEIQSVFNEVAPLYIKPILEQGIKDGSIKTEHPNELAEALLILANVWLHPLIKPTTPEEVKARCAVYNEITSGYGFEILDEELIDTLVEYSKSINKKEKE</sequence>
<dbReference type="OrthoDB" id="9814200at2"/>
<dbReference type="InterPro" id="IPR023772">
    <property type="entry name" value="DNA-bd_HTH_TetR-type_CS"/>
</dbReference>
<dbReference type="AlphaFoldDB" id="A0A2K9P232"/>
<dbReference type="Proteomes" id="UP000235589">
    <property type="component" value="Chromosome"/>
</dbReference>
<dbReference type="PRINTS" id="PR00455">
    <property type="entry name" value="HTHTETR"/>
</dbReference>
<dbReference type="PANTHER" id="PTHR43479">
    <property type="entry name" value="ACREF/ENVCD OPERON REPRESSOR-RELATED"/>
    <property type="match status" value="1"/>
</dbReference>
<proteinExistence type="predicted"/>
<keyword evidence="5" id="KW-1185">Reference proteome</keyword>
<reference evidence="4 5" key="1">
    <citation type="submission" date="2017-04" db="EMBL/GenBank/DDBJ databases">
        <title>Monoglobus pectinilyticus 14 draft genome.</title>
        <authorList>
            <person name="Kim C."/>
            <person name="Rosendale D.I."/>
            <person name="Kelly W.J."/>
            <person name="Tannock G.W."/>
            <person name="Patchett M.L."/>
            <person name="Jordens J.Z."/>
        </authorList>
    </citation>
    <scope>NUCLEOTIDE SEQUENCE [LARGE SCALE GENOMIC DNA]</scope>
    <source>
        <strain evidence="4 5">14</strain>
    </source>
</reference>
<dbReference type="KEGG" id="mpec:B9O19_01133"/>
<evidence type="ECO:0000256" key="1">
    <source>
        <dbReference type="ARBA" id="ARBA00023125"/>
    </source>
</evidence>
<dbReference type="PANTHER" id="PTHR43479:SF11">
    <property type="entry name" value="ACREF_ENVCD OPERON REPRESSOR-RELATED"/>
    <property type="match status" value="1"/>
</dbReference>
<keyword evidence="1 2" id="KW-0238">DNA-binding</keyword>
<feature type="domain" description="HTH tetR-type" evidence="3">
    <location>
        <begin position="8"/>
        <end position="68"/>
    </location>
</feature>
<dbReference type="RefSeq" id="WP_102365511.1">
    <property type="nucleotide sequence ID" value="NZ_CP020991.1"/>
</dbReference>
<evidence type="ECO:0000259" key="3">
    <source>
        <dbReference type="PROSITE" id="PS50977"/>
    </source>
</evidence>
<dbReference type="InterPro" id="IPR009057">
    <property type="entry name" value="Homeodomain-like_sf"/>
</dbReference>
<accession>A0A2K9P232</accession>
<feature type="DNA-binding region" description="H-T-H motif" evidence="2">
    <location>
        <begin position="31"/>
        <end position="50"/>
    </location>
</feature>
<dbReference type="PROSITE" id="PS01081">
    <property type="entry name" value="HTH_TETR_1"/>
    <property type="match status" value="1"/>
</dbReference>
<gene>
    <name evidence="4" type="ORF">B9O19_01133</name>
</gene>
<evidence type="ECO:0000313" key="4">
    <source>
        <dbReference type="EMBL" id="AUO19296.1"/>
    </source>
</evidence>
<name>A0A2K9P232_9FIRM</name>
<dbReference type="SUPFAM" id="SSF46689">
    <property type="entry name" value="Homeodomain-like"/>
    <property type="match status" value="1"/>
</dbReference>